<protein>
    <submittedName>
        <fullName evidence="2">PF05987 domain protein</fullName>
    </submittedName>
</protein>
<keyword evidence="1" id="KW-0472">Membrane</keyword>
<dbReference type="AlphaFoldDB" id="J5GMZ9"/>
<keyword evidence="1" id="KW-1133">Transmembrane helix</keyword>
<sequence length="46" mass="5677">MMQNWKVKRTVIDGRRLYFDGTGSRFFRNWIKWFLLTIITLGIYSF</sequence>
<accession>J5GMZ9</accession>
<name>J5GMZ9_STROR</name>
<organism evidence="2 3">
    <name type="scientific">Streptococcus oralis SK304</name>
    <dbReference type="NCBI Taxonomy" id="1161421"/>
    <lineage>
        <taxon>Bacteria</taxon>
        <taxon>Bacillati</taxon>
        <taxon>Bacillota</taxon>
        <taxon>Bacilli</taxon>
        <taxon>Lactobacillales</taxon>
        <taxon>Streptococcaceae</taxon>
        <taxon>Streptococcus</taxon>
    </lineage>
</organism>
<dbReference type="Pfam" id="PF05987">
    <property type="entry name" value="DUF898"/>
    <property type="match status" value="1"/>
</dbReference>
<dbReference type="PATRIC" id="fig|1161421.3.peg.727"/>
<evidence type="ECO:0000313" key="3">
    <source>
        <dbReference type="Proteomes" id="UP000006745"/>
    </source>
</evidence>
<reference evidence="2 3" key="1">
    <citation type="submission" date="2012-07" db="EMBL/GenBank/DDBJ databases">
        <authorList>
            <person name="Durkin A.S."/>
            <person name="McCorrison J."/>
            <person name="Torralba M."/>
            <person name="Gillis M."/>
            <person name="Methe B."/>
            <person name="Sutton G."/>
            <person name="Nelson K.E."/>
        </authorList>
    </citation>
    <scope>NUCLEOTIDE SEQUENCE [LARGE SCALE GENOMIC DNA]</scope>
    <source>
        <strain evidence="2 3">SK304</strain>
    </source>
</reference>
<proteinExistence type="predicted"/>
<feature type="transmembrane region" description="Helical" evidence="1">
    <location>
        <begin position="26"/>
        <end position="44"/>
    </location>
</feature>
<gene>
    <name evidence="2" type="ORF">HMPREF1125_1996</name>
</gene>
<comment type="caution">
    <text evidence="2">The sequence shown here is derived from an EMBL/GenBank/DDBJ whole genome shotgun (WGS) entry which is preliminary data.</text>
</comment>
<dbReference type="EMBL" id="ALJN01000012">
    <property type="protein sequence ID" value="EJP21595.1"/>
    <property type="molecule type" value="Genomic_DNA"/>
</dbReference>
<dbReference type="Proteomes" id="UP000006745">
    <property type="component" value="Unassembled WGS sequence"/>
</dbReference>
<keyword evidence="1" id="KW-0812">Transmembrane</keyword>
<evidence type="ECO:0000256" key="1">
    <source>
        <dbReference type="SAM" id="Phobius"/>
    </source>
</evidence>
<dbReference type="InterPro" id="IPR010295">
    <property type="entry name" value="DUF898"/>
</dbReference>
<evidence type="ECO:0000313" key="2">
    <source>
        <dbReference type="EMBL" id="EJP21595.1"/>
    </source>
</evidence>